<dbReference type="SUPFAM" id="SSF53098">
    <property type="entry name" value="Ribonuclease H-like"/>
    <property type="match status" value="1"/>
</dbReference>
<reference evidence="3" key="1">
    <citation type="journal article" date="2015" name="Genome Announc.">
        <title>Genome sequence of the AIDS-associated pathogen Penicillium marneffei (ATCC18224) and its near taxonomic relative Talaromyces stipitatus (ATCC10500).</title>
        <authorList>
            <person name="Nierman W.C."/>
            <person name="Fedorova-Abrams N.D."/>
            <person name="Andrianopoulos A."/>
        </authorList>
    </citation>
    <scope>NUCLEOTIDE SEQUENCE [LARGE SCALE GENOMIC DNA]</scope>
    <source>
        <strain evidence="3">ATCC 10500 / CBS 375.48 / QM 6759 / NRRL 1006</strain>
    </source>
</reference>
<keyword evidence="3" id="KW-1185">Reference proteome</keyword>
<proteinExistence type="predicted"/>
<organism evidence="2 3">
    <name type="scientific">Talaromyces stipitatus (strain ATCC 10500 / CBS 375.48 / QM 6759 / NRRL 1006)</name>
    <name type="common">Penicillium stipitatum</name>
    <dbReference type="NCBI Taxonomy" id="441959"/>
    <lineage>
        <taxon>Eukaryota</taxon>
        <taxon>Fungi</taxon>
        <taxon>Dikarya</taxon>
        <taxon>Ascomycota</taxon>
        <taxon>Pezizomycotina</taxon>
        <taxon>Eurotiomycetes</taxon>
        <taxon>Eurotiomycetidae</taxon>
        <taxon>Eurotiales</taxon>
        <taxon>Trichocomaceae</taxon>
        <taxon>Talaromyces</taxon>
        <taxon>Talaromyces sect. Talaromyces</taxon>
    </lineage>
</organism>
<protein>
    <recommendedName>
        <fullName evidence="1">HAT C-terminal dimerisation domain-containing protein</fullName>
    </recommendedName>
</protein>
<dbReference type="OMA" id="DLILHEM"/>
<feature type="non-terminal residue" evidence="2">
    <location>
        <position position="249"/>
    </location>
</feature>
<gene>
    <name evidence="2" type="ORF">TSTA_001720</name>
</gene>
<accession>B8MT21</accession>
<dbReference type="GO" id="GO:0046983">
    <property type="term" value="F:protein dimerization activity"/>
    <property type="evidence" value="ECO:0007669"/>
    <property type="project" value="InterPro"/>
</dbReference>
<dbReference type="InParanoid" id="B8MT21"/>
<dbReference type="OrthoDB" id="2976890at2759"/>
<evidence type="ECO:0000313" key="2">
    <source>
        <dbReference type="EMBL" id="EED12101.1"/>
    </source>
</evidence>
<dbReference type="PANTHER" id="PTHR23272">
    <property type="entry name" value="BED FINGER-RELATED"/>
    <property type="match status" value="1"/>
</dbReference>
<dbReference type="InterPro" id="IPR012337">
    <property type="entry name" value="RNaseH-like_sf"/>
</dbReference>
<dbReference type="PANTHER" id="PTHR23272:SF161">
    <property type="entry name" value="ZINC FINGER BED DOMAIN-CONTAINING PROTEIN RICESLEEPER 1-LIKE"/>
    <property type="match status" value="1"/>
</dbReference>
<dbReference type="PhylomeDB" id="B8MT21"/>
<dbReference type="RefSeq" id="XP_002487755.1">
    <property type="nucleotide sequence ID" value="XM_002487710.1"/>
</dbReference>
<dbReference type="GeneID" id="8098666"/>
<dbReference type="HOGENOM" id="CLU_009123_4_0_1"/>
<dbReference type="VEuPathDB" id="FungiDB:TSTA_001720"/>
<dbReference type="AlphaFoldDB" id="B8MT21"/>
<dbReference type="Proteomes" id="UP000001745">
    <property type="component" value="Unassembled WGS sequence"/>
</dbReference>
<dbReference type="Pfam" id="PF05699">
    <property type="entry name" value="Dimer_Tnp_hAT"/>
    <property type="match status" value="1"/>
</dbReference>
<evidence type="ECO:0000313" key="3">
    <source>
        <dbReference type="Proteomes" id="UP000001745"/>
    </source>
</evidence>
<dbReference type="EMBL" id="EQ962660">
    <property type="protein sequence ID" value="EED12101.1"/>
    <property type="molecule type" value="Genomic_DNA"/>
</dbReference>
<feature type="domain" description="HAT C-terminal dimerisation" evidence="1">
    <location>
        <begin position="213"/>
        <end position="249"/>
    </location>
</feature>
<dbReference type="InterPro" id="IPR008906">
    <property type="entry name" value="HATC_C_dom"/>
</dbReference>
<name>B8MT21_TALSN</name>
<sequence>MLDDGLKAKAQINQFILLQTDIPSFTDSDWERLSQIHRILTKFNELTLFVSKRRPQISLAIPVYYELYDLLSEGSELQGPFKELDPDIASALKEGLKKYMKYYTFMDESEIYYTALILDPRVKGDLILKELEDKEAGNLILQATRDSLHQRYPPIRSELPTPNIFNQITLDLTHSNVGSRMLQRLEPESSLSIVSDIDWYFDTPRVRLIDTSDPQWLCNWWRLHREEFPQMAAAARDYLAIPASEVAVE</sequence>
<dbReference type="STRING" id="441959.B8MT21"/>
<evidence type="ECO:0000259" key="1">
    <source>
        <dbReference type="Pfam" id="PF05699"/>
    </source>
</evidence>